<evidence type="ECO:0000259" key="6">
    <source>
        <dbReference type="Pfam" id="PF08386"/>
    </source>
</evidence>
<dbReference type="Proteomes" id="UP000680865">
    <property type="component" value="Unassembled WGS sequence"/>
</dbReference>
<evidence type="ECO:0000256" key="4">
    <source>
        <dbReference type="SAM" id="SignalP"/>
    </source>
</evidence>
<dbReference type="EMBL" id="BOQP01000008">
    <property type="protein sequence ID" value="GIM70047.1"/>
    <property type="molecule type" value="Genomic_DNA"/>
</dbReference>
<dbReference type="GO" id="GO:0016787">
    <property type="term" value="F:hydrolase activity"/>
    <property type="evidence" value="ECO:0007669"/>
    <property type="project" value="UniProtKB-KW"/>
</dbReference>
<feature type="signal peptide" evidence="4">
    <location>
        <begin position="1"/>
        <end position="28"/>
    </location>
</feature>
<evidence type="ECO:0000256" key="3">
    <source>
        <dbReference type="SAM" id="MobiDB-lite"/>
    </source>
</evidence>
<comment type="caution">
    <text evidence="7">The sequence shown here is derived from an EMBL/GenBank/DDBJ whole genome shotgun (WGS) entry which is preliminary data.</text>
</comment>
<dbReference type="PANTHER" id="PTHR43248:SF25">
    <property type="entry name" value="AB HYDROLASE-1 DOMAIN-CONTAINING PROTEIN-RELATED"/>
    <property type="match status" value="1"/>
</dbReference>
<dbReference type="InterPro" id="IPR029058">
    <property type="entry name" value="AB_hydrolase_fold"/>
</dbReference>
<keyword evidence="8" id="KW-1185">Reference proteome</keyword>
<dbReference type="InterPro" id="IPR051601">
    <property type="entry name" value="Serine_prot/Carboxylest_S33"/>
</dbReference>
<keyword evidence="2 7" id="KW-0378">Hydrolase</keyword>
<reference evidence="7" key="1">
    <citation type="submission" date="2021-03" db="EMBL/GenBank/DDBJ databases">
        <title>Whole genome shotgun sequence of Actinoplanes consettensis NBRC 14913.</title>
        <authorList>
            <person name="Komaki H."/>
            <person name="Tamura T."/>
        </authorList>
    </citation>
    <scope>NUCLEOTIDE SEQUENCE</scope>
    <source>
        <strain evidence="7">NBRC 14913</strain>
    </source>
</reference>
<keyword evidence="4" id="KW-0732">Signal</keyword>
<feature type="domain" description="AB hydrolase-1" evidence="5">
    <location>
        <begin position="98"/>
        <end position="255"/>
    </location>
</feature>
<name>A0A919VNF8_9ACTN</name>
<gene>
    <name evidence="7" type="ORF">Aco04nite_18190</name>
</gene>
<accession>A0A919VNF8</accession>
<sequence length="578" mass="61811">MRHLGRSLLAAGMIAGVLVAGAAAPAAAATKTDRTSAKESKRVDRVPTPKLGWYKCYDYAECATTKLPLDYDNPKGAKTEIALLRVRATDQKHKIGSLFLNPGGPGGSGTSIALAAPNFLSPAVLAKFDIVGVDPRGIANSANIKCFKSVKDQTAVLGDMNVAFPLGAAEEKKYVAAAKKFGKACSTTGKPLTGAASTAEVVRDMEVLRRAVGDKKLNYLGFSYGTAIGQYYANMFPDRFRAIVVDGVLDPEHWVGTTKTANQEQDERLRSADGAYKALREILKRCDAAGEKYCAFAAGDPVKNFDAIAAKLKKKPLVVEDEEFGSFTITYADFVSGILGDLYDTGAGDWVTQDAQYIKTLLDSSSAAAKATASTALAKRIKDARAKVGRDFPYDNGFETFATVDCTDALHPKDAGAWPGLMVKADKRAPYFGRAWGWGTAQCARNTWTVRDEDAYTGPWNRRTAAPVLIVGTKWDPATNYDDAVSASKRLPNSRLLSNTNWGHTSYGSSACATGAIDNYLLKGTLPARGKVCQGAYQPFLEPLPDDSGEAARTLNAVQSQRPPIAGPPMPSTLNGTR</sequence>
<dbReference type="Pfam" id="PF08386">
    <property type="entry name" value="Abhydrolase_4"/>
    <property type="match status" value="1"/>
</dbReference>
<organism evidence="7 8">
    <name type="scientific">Winogradskya consettensis</name>
    <dbReference type="NCBI Taxonomy" id="113560"/>
    <lineage>
        <taxon>Bacteria</taxon>
        <taxon>Bacillati</taxon>
        <taxon>Actinomycetota</taxon>
        <taxon>Actinomycetes</taxon>
        <taxon>Micromonosporales</taxon>
        <taxon>Micromonosporaceae</taxon>
        <taxon>Winogradskya</taxon>
    </lineage>
</organism>
<feature type="chain" id="PRO_5037962235" evidence="4">
    <location>
        <begin position="29"/>
        <end position="578"/>
    </location>
</feature>
<evidence type="ECO:0000313" key="7">
    <source>
        <dbReference type="EMBL" id="GIM70047.1"/>
    </source>
</evidence>
<evidence type="ECO:0000256" key="1">
    <source>
        <dbReference type="ARBA" id="ARBA00010088"/>
    </source>
</evidence>
<dbReference type="Pfam" id="PF00561">
    <property type="entry name" value="Abhydrolase_1"/>
    <property type="match status" value="1"/>
</dbReference>
<protein>
    <submittedName>
        <fullName evidence="7">Hydrolase</fullName>
    </submittedName>
</protein>
<evidence type="ECO:0000313" key="8">
    <source>
        <dbReference type="Proteomes" id="UP000680865"/>
    </source>
</evidence>
<dbReference type="PANTHER" id="PTHR43248">
    <property type="entry name" value="2-SUCCINYL-6-HYDROXY-2,4-CYCLOHEXADIENE-1-CARBOXYLATE SYNTHASE"/>
    <property type="match status" value="1"/>
</dbReference>
<dbReference type="InterPro" id="IPR000073">
    <property type="entry name" value="AB_hydrolase_1"/>
</dbReference>
<feature type="domain" description="Peptidase S33 tripeptidyl aminopeptidase-like C-terminal" evidence="6">
    <location>
        <begin position="429"/>
        <end position="533"/>
    </location>
</feature>
<dbReference type="RefSeq" id="WP_212996747.1">
    <property type="nucleotide sequence ID" value="NZ_BAAATW010000003.1"/>
</dbReference>
<feature type="region of interest" description="Disordered" evidence="3">
    <location>
        <begin position="557"/>
        <end position="578"/>
    </location>
</feature>
<dbReference type="AlphaFoldDB" id="A0A919VNF8"/>
<dbReference type="Gene3D" id="3.40.50.1820">
    <property type="entry name" value="alpha/beta hydrolase"/>
    <property type="match status" value="1"/>
</dbReference>
<dbReference type="InterPro" id="IPR013595">
    <property type="entry name" value="Pept_S33_TAP-like_C"/>
</dbReference>
<evidence type="ECO:0000259" key="5">
    <source>
        <dbReference type="Pfam" id="PF00561"/>
    </source>
</evidence>
<evidence type="ECO:0000256" key="2">
    <source>
        <dbReference type="ARBA" id="ARBA00022801"/>
    </source>
</evidence>
<dbReference type="SUPFAM" id="SSF53474">
    <property type="entry name" value="alpha/beta-Hydrolases"/>
    <property type="match status" value="1"/>
</dbReference>
<comment type="similarity">
    <text evidence="1">Belongs to the peptidase S33 family.</text>
</comment>
<proteinExistence type="inferred from homology"/>